<organism evidence="2 3">
    <name type="scientific">Favolaschia claudopus</name>
    <dbReference type="NCBI Taxonomy" id="2862362"/>
    <lineage>
        <taxon>Eukaryota</taxon>
        <taxon>Fungi</taxon>
        <taxon>Dikarya</taxon>
        <taxon>Basidiomycota</taxon>
        <taxon>Agaricomycotina</taxon>
        <taxon>Agaricomycetes</taxon>
        <taxon>Agaricomycetidae</taxon>
        <taxon>Agaricales</taxon>
        <taxon>Marasmiineae</taxon>
        <taxon>Mycenaceae</taxon>
        <taxon>Favolaschia</taxon>
    </lineage>
</organism>
<dbReference type="EMBL" id="JAWWNJ010000149">
    <property type="protein sequence ID" value="KAK6981583.1"/>
    <property type="molecule type" value="Genomic_DNA"/>
</dbReference>
<keyword evidence="1" id="KW-0732">Signal</keyword>
<dbReference type="Proteomes" id="UP001362999">
    <property type="component" value="Unassembled WGS sequence"/>
</dbReference>
<evidence type="ECO:0000313" key="2">
    <source>
        <dbReference type="EMBL" id="KAK6981583.1"/>
    </source>
</evidence>
<sequence>MRFAALFSLVVFAAAASALPAEIAQREHEPLNTCIRSGEHYINPASPSPSQPVENRFQGVKTAAKVGEPEAFKGLNA</sequence>
<evidence type="ECO:0000313" key="3">
    <source>
        <dbReference type="Proteomes" id="UP001362999"/>
    </source>
</evidence>
<gene>
    <name evidence="2" type="ORF">R3P38DRAFT_3234012</name>
</gene>
<keyword evidence="3" id="KW-1185">Reference proteome</keyword>
<feature type="signal peptide" evidence="1">
    <location>
        <begin position="1"/>
        <end position="18"/>
    </location>
</feature>
<reference evidence="2 3" key="1">
    <citation type="journal article" date="2024" name="J Genomics">
        <title>Draft genome sequencing and assembly of Favolaschia claudopus CIRM-BRFM 2984 isolated from oak limbs.</title>
        <authorList>
            <person name="Navarro D."/>
            <person name="Drula E."/>
            <person name="Chaduli D."/>
            <person name="Cazenave R."/>
            <person name="Ahrendt S."/>
            <person name="Wang J."/>
            <person name="Lipzen A."/>
            <person name="Daum C."/>
            <person name="Barry K."/>
            <person name="Grigoriev I.V."/>
            <person name="Favel A."/>
            <person name="Rosso M.N."/>
            <person name="Martin F."/>
        </authorList>
    </citation>
    <scope>NUCLEOTIDE SEQUENCE [LARGE SCALE GENOMIC DNA]</scope>
    <source>
        <strain evidence="2 3">CIRM-BRFM 2984</strain>
    </source>
</reference>
<protein>
    <submittedName>
        <fullName evidence="2">Uncharacterized protein</fullName>
    </submittedName>
</protein>
<name>A0AAV9ZGP4_9AGAR</name>
<feature type="chain" id="PRO_5043350909" evidence="1">
    <location>
        <begin position="19"/>
        <end position="77"/>
    </location>
</feature>
<proteinExistence type="predicted"/>
<evidence type="ECO:0000256" key="1">
    <source>
        <dbReference type="SAM" id="SignalP"/>
    </source>
</evidence>
<comment type="caution">
    <text evidence="2">The sequence shown here is derived from an EMBL/GenBank/DDBJ whole genome shotgun (WGS) entry which is preliminary data.</text>
</comment>
<accession>A0AAV9ZGP4</accession>
<dbReference type="AlphaFoldDB" id="A0AAV9ZGP4"/>